<dbReference type="InterPro" id="IPR013693">
    <property type="entry name" value="SpoIID/LytB_N"/>
</dbReference>
<protein>
    <submittedName>
        <fullName evidence="4">Stage II sporulation protein D</fullName>
    </submittedName>
</protein>
<feature type="signal peptide" evidence="2">
    <location>
        <begin position="1"/>
        <end position="16"/>
    </location>
</feature>
<keyword evidence="2" id="KW-0732">Signal</keyword>
<proteinExistence type="predicted"/>
<evidence type="ECO:0000313" key="5">
    <source>
        <dbReference type="Proteomes" id="UP000248326"/>
    </source>
</evidence>
<evidence type="ECO:0000256" key="1">
    <source>
        <dbReference type="SAM" id="MobiDB-lite"/>
    </source>
</evidence>
<feature type="domain" description="Sporulation stage II protein D amidase enhancer LytB N-terminal" evidence="3">
    <location>
        <begin position="102"/>
        <end position="189"/>
    </location>
</feature>
<evidence type="ECO:0000313" key="4">
    <source>
        <dbReference type="EMBL" id="PYE54203.1"/>
    </source>
</evidence>
<dbReference type="NCBIfam" id="TIGR02669">
    <property type="entry name" value="SpoIID_LytB"/>
    <property type="match status" value="1"/>
</dbReference>
<dbReference type="PANTHER" id="PTHR30032:SF4">
    <property type="entry name" value="AMIDASE ENHANCER"/>
    <property type="match status" value="1"/>
</dbReference>
<dbReference type="OrthoDB" id="9794671at2"/>
<dbReference type="PANTHER" id="PTHR30032">
    <property type="entry name" value="N-ACETYLMURAMOYL-L-ALANINE AMIDASE-RELATED"/>
    <property type="match status" value="1"/>
</dbReference>
<feature type="region of interest" description="Disordered" evidence="1">
    <location>
        <begin position="371"/>
        <end position="392"/>
    </location>
</feature>
<dbReference type="Proteomes" id="UP000248326">
    <property type="component" value="Unassembled WGS sequence"/>
</dbReference>
<reference evidence="4 5" key="1">
    <citation type="submission" date="2018-06" db="EMBL/GenBank/DDBJ databases">
        <title>Genomic Encyclopedia of Type Strains, Phase IV (KMG-IV): sequencing the most valuable type-strain genomes for metagenomic binning, comparative biology and taxonomic classification.</title>
        <authorList>
            <person name="Goeker M."/>
        </authorList>
    </citation>
    <scope>NUCLEOTIDE SEQUENCE [LARGE SCALE GENOMIC DNA]</scope>
    <source>
        <strain evidence="4 5">DSM 18048</strain>
    </source>
</reference>
<dbReference type="EMBL" id="QJSX01000006">
    <property type="protein sequence ID" value="PYE54203.1"/>
    <property type="molecule type" value="Genomic_DNA"/>
</dbReference>
<dbReference type="GO" id="GO:0030435">
    <property type="term" value="P:sporulation resulting in formation of a cellular spore"/>
    <property type="evidence" value="ECO:0007669"/>
    <property type="project" value="InterPro"/>
</dbReference>
<dbReference type="InterPro" id="IPR013486">
    <property type="entry name" value="SpoIID/LytB"/>
</dbReference>
<gene>
    <name evidence="4" type="ORF">DES52_106169</name>
</gene>
<feature type="chain" id="PRO_5016378447" evidence="2">
    <location>
        <begin position="17"/>
        <end position="392"/>
    </location>
</feature>
<organism evidence="4 5">
    <name type="scientific">Deinococcus yavapaiensis KR-236</name>
    <dbReference type="NCBI Taxonomy" id="694435"/>
    <lineage>
        <taxon>Bacteria</taxon>
        <taxon>Thermotogati</taxon>
        <taxon>Deinococcota</taxon>
        <taxon>Deinococci</taxon>
        <taxon>Deinococcales</taxon>
        <taxon>Deinococcaceae</taxon>
        <taxon>Deinococcus</taxon>
    </lineage>
</organism>
<comment type="caution">
    <text evidence="4">The sequence shown here is derived from an EMBL/GenBank/DDBJ whole genome shotgun (WGS) entry which is preliminary data.</text>
</comment>
<accession>A0A318S6A5</accession>
<dbReference type="InterPro" id="IPR051922">
    <property type="entry name" value="Bact_Sporulation_Assoc"/>
</dbReference>
<dbReference type="GO" id="GO:0030288">
    <property type="term" value="C:outer membrane-bounded periplasmic space"/>
    <property type="evidence" value="ECO:0007669"/>
    <property type="project" value="TreeGrafter"/>
</dbReference>
<dbReference type="RefSeq" id="WP_110886581.1">
    <property type="nucleotide sequence ID" value="NZ_QJSX01000006.1"/>
</dbReference>
<evidence type="ECO:0000259" key="3">
    <source>
        <dbReference type="Pfam" id="PF08486"/>
    </source>
</evidence>
<dbReference type="Pfam" id="PF08486">
    <property type="entry name" value="SpoIID"/>
    <property type="match status" value="1"/>
</dbReference>
<dbReference type="AlphaFoldDB" id="A0A318S6A5"/>
<evidence type="ECO:0000256" key="2">
    <source>
        <dbReference type="SAM" id="SignalP"/>
    </source>
</evidence>
<keyword evidence="5" id="KW-1185">Reference proteome</keyword>
<name>A0A318S6A5_9DEIO</name>
<sequence length="392" mass="40085">MRALALLLALTGAADAVNVRVLVASAPTVRVRVPIDTSSAYQGTSPSTPTFAEWIVGVKGNRLTLSGQDSGSDSLYLPPATNSVVMIGNADYRGGVQLRAANGKVEAVNVLPIDDYLRGVVPSEMPSSWPLEALKAQAVVARTYAISRLSPRAAYDLCATEQCQVYGGLAKETPSASAAVDATRGQVVSFGNTVARTYFSSDSGGFTASASEVWGMDLPYLVAQPDPASRGPKSAWTLSLPLSNVANIAGRYGVRAGALSSVAITKASVSGRPTEITFTGANGTARLTGAEAGGFVRALGAFSTRVVFGGTDPLIVSGAGNGHGVGLSQYGAQGLANLNWNHLQILGFYFPGAAMSALQEAAGQVAPSLGEAATLPRPSPDTLAALVGQPAD</sequence>